<comment type="caution">
    <text evidence="4">The sequence shown here is derived from an EMBL/GenBank/DDBJ whole genome shotgun (WGS) entry which is preliminary data.</text>
</comment>
<dbReference type="SUPFAM" id="SSF53850">
    <property type="entry name" value="Periplasmic binding protein-like II"/>
    <property type="match status" value="1"/>
</dbReference>
<dbReference type="Pfam" id="PF00497">
    <property type="entry name" value="SBP_bac_3"/>
    <property type="match status" value="1"/>
</dbReference>
<evidence type="ECO:0000313" key="4">
    <source>
        <dbReference type="EMBL" id="GHC59708.1"/>
    </source>
</evidence>
<proteinExistence type="predicted"/>
<protein>
    <submittedName>
        <fullName evidence="4">Amino acid ABC transporter substrate-binding protein</fullName>
    </submittedName>
</protein>
<evidence type="ECO:0000313" key="5">
    <source>
        <dbReference type="Proteomes" id="UP000638981"/>
    </source>
</evidence>
<dbReference type="InterPro" id="IPR001638">
    <property type="entry name" value="Solute-binding_3/MltF_N"/>
</dbReference>
<keyword evidence="5" id="KW-1185">Reference proteome</keyword>
<dbReference type="Gene3D" id="3.40.190.10">
    <property type="entry name" value="Periplasmic binding protein-like II"/>
    <property type="match status" value="2"/>
</dbReference>
<dbReference type="AlphaFoldDB" id="A0A918TS44"/>
<dbReference type="CDD" id="cd13530">
    <property type="entry name" value="PBP2_peptides_like"/>
    <property type="match status" value="1"/>
</dbReference>
<organism evidence="4 5">
    <name type="scientific">Neogemmobacter tilapiae</name>
    <dbReference type="NCBI Taxonomy" id="875041"/>
    <lineage>
        <taxon>Bacteria</taxon>
        <taxon>Pseudomonadati</taxon>
        <taxon>Pseudomonadota</taxon>
        <taxon>Alphaproteobacteria</taxon>
        <taxon>Rhodobacterales</taxon>
        <taxon>Paracoccaceae</taxon>
        <taxon>Neogemmobacter</taxon>
    </lineage>
</organism>
<evidence type="ECO:0000256" key="1">
    <source>
        <dbReference type="ARBA" id="ARBA00022729"/>
    </source>
</evidence>
<feature type="domain" description="Solute-binding protein family 3/N-terminal" evidence="3">
    <location>
        <begin position="21"/>
        <end position="233"/>
    </location>
</feature>
<dbReference type="PANTHER" id="PTHR35936">
    <property type="entry name" value="MEMBRANE-BOUND LYTIC MUREIN TRANSGLYCOSYLASE F"/>
    <property type="match status" value="1"/>
</dbReference>
<evidence type="ECO:0000259" key="3">
    <source>
        <dbReference type="SMART" id="SM00062"/>
    </source>
</evidence>
<sequence>MACLAQLSALAMGMTLVNAETTVIGTEAPFPPYTFIAEDGQITGFDRAVGDEACLRAGLVCTWVNMRFDRLMPGVMSGDIDIAMGGIAKTAERMALVDFTMDYSFSDGLDNFVGRSGAPEPDQALIGVQAGTIQEQHLRKTGRNFISYGTEGDLLEALIAQKVDLAFGAFYAGTVSDLFAENGIEWLYEEDAGENGIGMAVCKENKALLAQLNKALKSMQDDGTIDALSDEWF</sequence>
<dbReference type="Proteomes" id="UP000638981">
    <property type="component" value="Unassembled WGS sequence"/>
</dbReference>
<evidence type="ECO:0000256" key="2">
    <source>
        <dbReference type="SAM" id="SignalP"/>
    </source>
</evidence>
<dbReference type="SMART" id="SM00062">
    <property type="entry name" value="PBPb"/>
    <property type="match status" value="1"/>
</dbReference>
<feature type="chain" id="PRO_5037295098" evidence="2">
    <location>
        <begin position="20"/>
        <end position="233"/>
    </location>
</feature>
<name>A0A918TS44_9RHOB</name>
<accession>A0A918TS44</accession>
<reference evidence="4" key="2">
    <citation type="submission" date="2020-09" db="EMBL/GenBank/DDBJ databases">
        <authorList>
            <person name="Sun Q."/>
            <person name="Kim S."/>
        </authorList>
    </citation>
    <scope>NUCLEOTIDE SEQUENCE</scope>
    <source>
        <strain evidence="4">KCTC 23310</strain>
    </source>
</reference>
<dbReference type="RefSeq" id="WP_189411955.1">
    <property type="nucleotide sequence ID" value="NZ_BMYJ01000007.1"/>
</dbReference>
<keyword evidence="1 2" id="KW-0732">Signal</keyword>
<gene>
    <name evidence="4" type="ORF">GCM10007315_24360</name>
</gene>
<dbReference type="PANTHER" id="PTHR35936:SF19">
    <property type="entry name" value="AMINO-ACID-BINDING PROTEIN YXEM-RELATED"/>
    <property type="match status" value="1"/>
</dbReference>
<feature type="signal peptide" evidence="2">
    <location>
        <begin position="1"/>
        <end position="19"/>
    </location>
</feature>
<dbReference type="EMBL" id="BMYJ01000007">
    <property type="protein sequence ID" value="GHC59708.1"/>
    <property type="molecule type" value="Genomic_DNA"/>
</dbReference>
<reference evidence="4" key="1">
    <citation type="journal article" date="2014" name="Int. J. Syst. Evol. Microbiol.">
        <title>Complete genome sequence of Corynebacterium casei LMG S-19264T (=DSM 44701T), isolated from a smear-ripened cheese.</title>
        <authorList>
            <consortium name="US DOE Joint Genome Institute (JGI-PGF)"/>
            <person name="Walter F."/>
            <person name="Albersmeier A."/>
            <person name="Kalinowski J."/>
            <person name="Ruckert C."/>
        </authorList>
    </citation>
    <scope>NUCLEOTIDE SEQUENCE</scope>
    <source>
        <strain evidence="4">KCTC 23310</strain>
    </source>
</reference>